<name>L1JPY6_GUITC</name>
<evidence type="ECO:0000259" key="5">
    <source>
        <dbReference type="Pfam" id="PF04825"/>
    </source>
</evidence>
<feature type="domain" description="Rad21/Rec8-like protein C-terminal eukaryotic" evidence="4">
    <location>
        <begin position="346"/>
        <end position="383"/>
    </location>
</feature>
<dbReference type="eggNOG" id="KOG1213">
    <property type="taxonomic scope" value="Eukaryota"/>
</dbReference>
<dbReference type="InterPro" id="IPR006909">
    <property type="entry name" value="Rad21/Rec8_C_eu"/>
</dbReference>
<dbReference type="EMBL" id="JH992979">
    <property type="protein sequence ID" value="EKX50314.1"/>
    <property type="molecule type" value="Genomic_DNA"/>
</dbReference>
<dbReference type="AlphaFoldDB" id="L1JPY6"/>
<dbReference type="InterPro" id="IPR039781">
    <property type="entry name" value="Rad21/Rec8-like"/>
</dbReference>
<organism evidence="6">
    <name type="scientific">Guillardia theta (strain CCMP2712)</name>
    <name type="common">Cryptophyte</name>
    <dbReference type="NCBI Taxonomy" id="905079"/>
    <lineage>
        <taxon>Eukaryota</taxon>
        <taxon>Cryptophyceae</taxon>
        <taxon>Pyrenomonadales</taxon>
        <taxon>Geminigeraceae</taxon>
        <taxon>Guillardia</taxon>
    </lineage>
</organism>
<reference evidence="6 8" key="1">
    <citation type="journal article" date="2012" name="Nature">
        <title>Algal genomes reveal evolutionary mosaicism and the fate of nucleomorphs.</title>
        <authorList>
            <consortium name="DOE Joint Genome Institute"/>
            <person name="Curtis B.A."/>
            <person name="Tanifuji G."/>
            <person name="Burki F."/>
            <person name="Gruber A."/>
            <person name="Irimia M."/>
            <person name="Maruyama S."/>
            <person name="Arias M.C."/>
            <person name="Ball S.G."/>
            <person name="Gile G.H."/>
            <person name="Hirakawa Y."/>
            <person name="Hopkins J.F."/>
            <person name="Kuo A."/>
            <person name="Rensing S.A."/>
            <person name="Schmutz J."/>
            <person name="Symeonidi A."/>
            <person name="Elias M."/>
            <person name="Eveleigh R.J."/>
            <person name="Herman E.K."/>
            <person name="Klute M.J."/>
            <person name="Nakayama T."/>
            <person name="Obornik M."/>
            <person name="Reyes-Prieto A."/>
            <person name="Armbrust E.V."/>
            <person name="Aves S.J."/>
            <person name="Beiko R.G."/>
            <person name="Coutinho P."/>
            <person name="Dacks J.B."/>
            <person name="Durnford D.G."/>
            <person name="Fast N.M."/>
            <person name="Green B.R."/>
            <person name="Grisdale C.J."/>
            <person name="Hempel F."/>
            <person name="Henrissat B."/>
            <person name="Hoppner M.P."/>
            <person name="Ishida K."/>
            <person name="Kim E."/>
            <person name="Koreny L."/>
            <person name="Kroth P.G."/>
            <person name="Liu Y."/>
            <person name="Malik S.B."/>
            <person name="Maier U.G."/>
            <person name="McRose D."/>
            <person name="Mock T."/>
            <person name="Neilson J.A."/>
            <person name="Onodera N.T."/>
            <person name="Poole A.M."/>
            <person name="Pritham E.J."/>
            <person name="Richards T.A."/>
            <person name="Rocap G."/>
            <person name="Roy S.W."/>
            <person name="Sarai C."/>
            <person name="Schaack S."/>
            <person name="Shirato S."/>
            <person name="Slamovits C.H."/>
            <person name="Spencer D.F."/>
            <person name="Suzuki S."/>
            <person name="Worden A.Z."/>
            <person name="Zauner S."/>
            <person name="Barry K."/>
            <person name="Bell C."/>
            <person name="Bharti A.K."/>
            <person name="Crow J.A."/>
            <person name="Grimwood J."/>
            <person name="Kramer R."/>
            <person name="Lindquist E."/>
            <person name="Lucas S."/>
            <person name="Salamov A."/>
            <person name="McFadden G.I."/>
            <person name="Lane C.E."/>
            <person name="Keeling P.J."/>
            <person name="Gray M.W."/>
            <person name="Grigoriev I.V."/>
            <person name="Archibald J.M."/>
        </authorList>
    </citation>
    <scope>NUCLEOTIDE SEQUENCE</scope>
    <source>
        <strain evidence="6 8">CCMP2712</strain>
    </source>
</reference>
<dbReference type="GO" id="GO:0005634">
    <property type="term" value="C:nucleus"/>
    <property type="evidence" value="ECO:0007669"/>
    <property type="project" value="UniProtKB-SubCell"/>
</dbReference>
<dbReference type="Pfam" id="PF04825">
    <property type="entry name" value="Rad21_Rec8_N"/>
    <property type="match status" value="1"/>
</dbReference>
<sequence length="390" mass="44357">MFYVSELNLRGKGPLARLWQACHNPKKISKKIAEDFSYQEGFKAIVEPENDRIYALRLNGQLLLGFVRMHDAKVSFFQDTIKYAHDRLSLAFNAGLSKSVDMKISKKADSSKKDSITLSQSVVNDLSMLDIPEIDLKESHQTNIHHTSGIDQNTDLLKTERKQKSSMKSNKRKLKMDVCIQVSKEEQRMWVTDKEWQKELGMAKNAIVPAFERRRKMLRSDREISDELQSDFVKLHNDDFNDERGIFDEIDFANVAPDAFSFDESPHERSSRASGVSRFTSFGGLENDSVSRSLEFESQTLGFVQSDANESGSCVFADQLDGKISSHLPDEDSQLSFGSILKGRPSKRTASRCFYFLLTLMNENVVRLEQSTPYEEIQILPTANTAMYSA</sequence>
<dbReference type="PANTHER" id="PTHR12585:SF69">
    <property type="entry name" value="FI11703P"/>
    <property type="match status" value="1"/>
</dbReference>
<evidence type="ECO:0000256" key="2">
    <source>
        <dbReference type="ARBA" id="ARBA00009870"/>
    </source>
</evidence>
<evidence type="ECO:0000259" key="4">
    <source>
        <dbReference type="Pfam" id="PF04824"/>
    </source>
</evidence>
<dbReference type="OrthoDB" id="10071381at2759"/>
<proteinExistence type="inferred from homology"/>
<evidence type="ECO:0000313" key="8">
    <source>
        <dbReference type="Proteomes" id="UP000011087"/>
    </source>
</evidence>
<dbReference type="InterPro" id="IPR006910">
    <property type="entry name" value="Rad21_Rec8_N"/>
</dbReference>
<dbReference type="KEGG" id="gtt:GUITHDRAFT_104124"/>
<evidence type="ECO:0000313" key="6">
    <source>
        <dbReference type="EMBL" id="EKX50314.1"/>
    </source>
</evidence>
<dbReference type="EnsemblProtists" id="EKX50314">
    <property type="protein sequence ID" value="EKX50314"/>
    <property type="gene ID" value="GUITHDRAFT_104124"/>
</dbReference>
<dbReference type="GO" id="GO:0003682">
    <property type="term" value="F:chromatin binding"/>
    <property type="evidence" value="ECO:0007669"/>
    <property type="project" value="TreeGrafter"/>
</dbReference>
<feature type="domain" description="Rad21/Rec8-like protein N-terminal" evidence="5">
    <location>
        <begin position="1"/>
        <end position="109"/>
    </location>
</feature>
<dbReference type="GO" id="GO:1990414">
    <property type="term" value="P:replication-born double-strand break repair via sister chromatid exchange"/>
    <property type="evidence" value="ECO:0007669"/>
    <property type="project" value="TreeGrafter"/>
</dbReference>
<gene>
    <name evidence="6" type="primary">Rad21</name>
    <name evidence="6" type="synonym">Scc1</name>
    <name evidence="6" type="ORF">GUITHDRAFT_104124</name>
</gene>
<dbReference type="PaxDb" id="55529-EKX50314"/>
<comment type="subcellular location">
    <subcellularLocation>
        <location evidence="1">Nucleus</location>
    </subcellularLocation>
</comment>
<keyword evidence="3" id="KW-0539">Nucleus</keyword>
<dbReference type="Proteomes" id="UP000011087">
    <property type="component" value="Unassembled WGS sequence"/>
</dbReference>
<dbReference type="SUPFAM" id="SSF46785">
    <property type="entry name" value="Winged helix' DNA-binding domain"/>
    <property type="match status" value="1"/>
</dbReference>
<reference evidence="7" key="3">
    <citation type="submission" date="2015-06" db="UniProtKB">
        <authorList>
            <consortium name="EnsemblProtists"/>
        </authorList>
    </citation>
    <scope>IDENTIFICATION</scope>
</reference>
<dbReference type="STRING" id="905079.L1JPY6"/>
<dbReference type="Pfam" id="PF04824">
    <property type="entry name" value="Rad21_Rec8"/>
    <property type="match status" value="1"/>
</dbReference>
<dbReference type="GO" id="GO:0007064">
    <property type="term" value="P:mitotic sister chromatid cohesion"/>
    <property type="evidence" value="ECO:0007669"/>
    <property type="project" value="TreeGrafter"/>
</dbReference>
<evidence type="ECO:0000256" key="3">
    <source>
        <dbReference type="ARBA" id="ARBA00023242"/>
    </source>
</evidence>
<evidence type="ECO:0000313" key="7">
    <source>
        <dbReference type="EnsemblProtists" id="EKX50314"/>
    </source>
</evidence>
<protein>
    <submittedName>
        <fullName evidence="6">Sister chromatid cohesin complex subunit Rad21/Scc1</fullName>
    </submittedName>
</protein>
<dbReference type="GO" id="GO:0030892">
    <property type="term" value="C:mitotic cohesin complex"/>
    <property type="evidence" value="ECO:0007669"/>
    <property type="project" value="TreeGrafter"/>
</dbReference>
<dbReference type="PANTHER" id="PTHR12585">
    <property type="entry name" value="SCC1 / RAD21 FAMILY MEMBER"/>
    <property type="match status" value="1"/>
</dbReference>
<dbReference type="InterPro" id="IPR036390">
    <property type="entry name" value="WH_DNA-bd_sf"/>
</dbReference>
<keyword evidence="8" id="KW-1185">Reference proteome</keyword>
<reference evidence="8" key="2">
    <citation type="submission" date="2012-11" db="EMBL/GenBank/DDBJ databases">
        <authorList>
            <person name="Kuo A."/>
            <person name="Curtis B.A."/>
            <person name="Tanifuji G."/>
            <person name="Burki F."/>
            <person name="Gruber A."/>
            <person name="Irimia M."/>
            <person name="Maruyama S."/>
            <person name="Arias M.C."/>
            <person name="Ball S.G."/>
            <person name="Gile G.H."/>
            <person name="Hirakawa Y."/>
            <person name="Hopkins J.F."/>
            <person name="Rensing S.A."/>
            <person name="Schmutz J."/>
            <person name="Symeonidi A."/>
            <person name="Elias M."/>
            <person name="Eveleigh R.J."/>
            <person name="Herman E.K."/>
            <person name="Klute M.J."/>
            <person name="Nakayama T."/>
            <person name="Obornik M."/>
            <person name="Reyes-Prieto A."/>
            <person name="Armbrust E.V."/>
            <person name="Aves S.J."/>
            <person name="Beiko R.G."/>
            <person name="Coutinho P."/>
            <person name="Dacks J.B."/>
            <person name="Durnford D.G."/>
            <person name="Fast N.M."/>
            <person name="Green B.R."/>
            <person name="Grisdale C."/>
            <person name="Hempe F."/>
            <person name="Henrissat B."/>
            <person name="Hoppner M.P."/>
            <person name="Ishida K.-I."/>
            <person name="Kim E."/>
            <person name="Koreny L."/>
            <person name="Kroth P.G."/>
            <person name="Liu Y."/>
            <person name="Malik S.-B."/>
            <person name="Maier U.G."/>
            <person name="McRose D."/>
            <person name="Mock T."/>
            <person name="Neilson J.A."/>
            <person name="Onodera N.T."/>
            <person name="Poole A.M."/>
            <person name="Pritham E.J."/>
            <person name="Richards T.A."/>
            <person name="Rocap G."/>
            <person name="Roy S.W."/>
            <person name="Sarai C."/>
            <person name="Schaack S."/>
            <person name="Shirato S."/>
            <person name="Slamovits C.H."/>
            <person name="Spencer D.F."/>
            <person name="Suzuki S."/>
            <person name="Worden A.Z."/>
            <person name="Zauner S."/>
            <person name="Barry K."/>
            <person name="Bell C."/>
            <person name="Bharti A.K."/>
            <person name="Crow J.A."/>
            <person name="Grimwood J."/>
            <person name="Kramer R."/>
            <person name="Lindquist E."/>
            <person name="Lucas S."/>
            <person name="Salamov A."/>
            <person name="McFadden G.I."/>
            <person name="Lane C.E."/>
            <person name="Keeling P.J."/>
            <person name="Gray M.W."/>
            <person name="Grigoriev I.V."/>
            <person name="Archibald J.M."/>
        </authorList>
    </citation>
    <scope>NUCLEOTIDE SEQUENCE</scope>
    <source>
        <strain evidence="8">CCMP2712</strain>
    </source>
</reference>
<dbReference type="HOGENOM" id="CLU_708729_0_0_1"/>
<accession>L1JPY6</accession>
<dbReference type="Gene3D" id="1.10.10.580">
    <property type="entry name" value="Structural maintenance of chromosome 1. Chain E"/>
    <property type="match status" value="1"/>
</dbReference>
<evidence type="ECO:0000256" key="1">
    <source>
        <dbReference type="ARBA" id="ARBA00004123"/>
    </source>
</evidence>
<dbReference type="InterPro" id="IPR023093">
    <property type="entry name" value="ScpA-like_C"/>
</dbReference>
<comment type="similarity">
    <text evidence="2">Belongs to the rad21 family.</text>
</comment>